<organism evidence="2 3">
    <name type="scientific">Streptomyces tateyamensis</name>
    <dbReference type="NCBI Taxonomy" id="565073"/>
    <lineage>
        <taxon>Bacteria</taxon>
        <taxon>Bacillati</taxon>
        <taxon>Actinomycetota</taxon>
        <taxon>Actinomycetes</taxon>
        <taxon>Kitasatosporales</taxon>
        <taxon>Streptomycetaceae</taxon>
        <taxon>Streptomyces</taxon>
    </lineage>
</organism>
<protein>
    <submittedName>
        <fullName evidence="2">Uncharacterized protein</fullName>
    </submittedName>
</protein>
<gene>
    <name evidence="2" type="ORF">C7C46_28030</name>
</gene>
<sequence length="168" mass="18262">MVESSAGGPELDAFEPTHVVPPGGLPSWSAPEPERTAPRLDPLLPVALTELRGDWARVVCANGWATWVDGRLLLGLPHPPGSGELRPGEDPRPLLAELQAALAEYRELLDRLAEGAVTVEEFARRAGGLRIGAVVDGTEAWLFRPAQRRWYHCDGRRLRPHAVADGES</sequence>
<keyword evidence="3" id="KW-1185">Reference proteome</keyword>
<comment type="caution">
    <text evidence="2">The sequence shown here is derived from an EMBL/GenBank/DDBJ whole genome shotgun (WGS) entry which is preliminary data.</text>
</comment>
<dbReference type="OrthoDB" id="4500964at2"/>
<dbReference type="RefSeq" id="WP_110672733.1">
    <property type="nucleotide sequence ID" value="NZ_PYBW01000128.1"/>
</dbReference>
<accession>A0A2V4N997</accession>
<evidence type="ECO:0000256" key="1">
    <source>
        <dbReference type="SAM" id="MobiDB-lite"/>
    </source>
</evidence>
<feature type="region of interest" description="Disordered" evidence="1">
    <location>
        <begin position="1"/>
        <end position="38"/>
    </location>
</feature>
<dbReference type="Proteomes" id="UP000248039">
    <property type="component" value="Unassembled WGS sequence"/>
</dbReference>
<evidence type="ECO:0000313" key="2">
    <source>
        <dbReference type="EMBL" id="PYC69540.1"/>
    </source>
</evidence>
<proteinExistence type="predicted"/>
<name>A0A2V4N997_9ACTN</name>
<dbReference type="EMBL" id="PYBW01000128">
    <property type="protein sequence ID" value="PYC69540.1"/>
    <property type="molecule type" value="Genomic_DNA"/>
</dbReference>
<reference evidence="2 3" key="1">
    <citation type="submission" date="2018-03" db="EMBL/GenBank/DDBJ databases">
        <title>Bioinformatic expansion and discovery of thiopeptide antibiotics.</title>
        <authorList>
            <person name="Schwalen C.J."/>
            <person name="Hudson G.A."/>
            <person name="Mitchell D.A."/>
        </authorList>
    </citation>
    <scope>NUCLEOTIDE SEQUENCE [LARGE SCALE GENOMIC DNA]</scope>
    <source>
        <strain evidence="2 3">ATCC 21389</strain>
    </source>
</reference>
<dbReference type="AlphaFoldDB" id="A0A2V4N997"/>
<evidence type="ECO:0000313" key="3">
    <source>
        <dbReference type="Proteomes" id="UP000248039"/>
    </source>
</evidence>